<keyword evidence="5" id="KW-1015">Disulfide bond</keyword>
<evidence type="ECO:0000256" key="5">
    <source>
        <dbReference type="ARBA" id="ARBA00023157"/>
    </source>
</evidence>
<dbReference type="PANTHER" id="PTHR11177">
    <property type="entry name" value="CHITINASE"/>
    <property type="match status" value="1"/>
</dbReference>
<dbReference type="InterPro" id="IPR001579">
    <property type="entry name" value="Glyco_hydro_18_chit_AS"/>
</dbReference>
<evidence type="ECO:0000256" key="7">
    <source>
        <dbReference type="RuleBase" id="RU000489"/>
    </source>
</evidence>
<accession>A0A814I0I7</accession>
<evidence type="ECO:0000259" key="10">
    <source>
        <dbReference type="PROSITE" id="PS51910"/>
    </source>
</evidence>
<dbReference type="FunFam" id="3.10.50.10:FF:000001">
    <property type="entry name" value="Chitinase 3-like 1"/>
    <property type="match status" value="1"/>
</dbReference>
<dbReference type="OrthoDB" id="73875at2759"/>
<dbReference type="Gene3D" id="3.10.50.10">
    <property type="match status" value="1"/>
</dbReference>
<feature type="chain" id="PRO_5032563823" description="Chitinase" evidence="8">
    <location>
        <begin position="18"/>
        <end position="554"/>
    </location>
</feature>
<reference evidence="11" key="1">
    <citation type="submission" date="2021-02" db="EMBL/GenBank/DDBJ databases">
        <authorList>
            <person name="Nowell W R."/>
        </authorList>
    </citation>
    <scope>NUCLEOTIDE SEQUENCE</scope>
    <source>
        <strain evidence="11">Ploen Becks lab</strain>
    </source>
</reference>
<dbReference type="FunFam" id="3.20.20.80:FF:000007">
    <property type="entry name" value="Acidic mammalian chitinase"/>
    <property type="match status" value="1"/>
</dbReference>
<evidence type="ECO:0000313" key="11">
    <source>
        <dbReference type="EMBL" id="CAF1015538.1"/>
    </source>
</evidence>
<dbReference type="PANTHER" id="PTHR11177:SF317">
    <property type="entry name" value="CHITINASE 12-RELATED"/>
    <property type="match status" value="1"/>
</dbReference>
<dbReference type="InterPro" id="IPR001223">
    <property type="entry name" value="Glyco_hydro18_cat"/>
</dbReference>
<dbReference type="EMBL" id="CAJNOC010004270">
    <property type="protein sequence ID" value="CAF1015538.1"/>
    <property type="molecule type" value="Genomic_DNA"/>
</dbReference>
<dbReference type="GO" id="GO:0006032">
    <property type="term" value="P:chitin catabolic process"/>
    <property type="evidence" value="ECO:0007669"/>
    <property type="project" value="UniProtKB-ARBA"/>
</dbReference>
<dbReference type="Pfam" id="PF01607">
    <property type="entry name" value="CBM_14"/>
    <property type="match status" value="1"/>
</dbReference>
<dbReference type="Proteomes" id="UP000663879">
    <property type="component" value="Unassembled WGS sequence"/>
</dbReference>
<feature type="signal peptide" evidence="8">
    <location>
        <begin position="1"/>
        <end position="17"/>
    </location>
</feature>
<dbReference type="Gene3D" id="3.20.20.80">
    <property type="entry name" value="Glycosidases"/>
    <property type="match status" value="1"/>
</dbReference>
<dbReference type="SUPFAM" id="SSF57625">
    <property type="entry name" value="Invertebrate chitin-binding proteins"/>
    <property type="match status" value="1"/>
</dbReference>
<keyword evidence="6 7" id="KW-0326">Glycosidase</keyword>
<evidence type="ECO:0008006" key="13">
    <source>
        <dbReference type="Google" id="ProtNLM"/>
    </source>
</evidence>
<dbReference type="Gene3D" id="2.170.140.10">
    <property type="entry name" value="Chitin binding domain"/>
    <property type="match status" value="1"/>
</dbReference>
<keyword evidence="4 7" id="KW-0378">Hydrolase</keyword>
<dbReference type="GO" id="GO:0005576">
    <property type="term" value="C:extracellular region"/>
    <property type="evidence" value="ECO:0007669"/>
    <property type="project" value="InterPro"/>
</dbReference>
<dbReference type="PROSITE" id="PS50940">
    <property type="entry name" value="CHIT_BIND_II"/>
    <property type="match status" value="1"/>
</dbReference>
<proteinExistence type="inferred from homology"/>
<dbReference type="PROSITE" id="PS51910">
    <property type="entry name" value="GH18_2"/>
    <property type="match status" value="1"/>
</dbReference>
<comment type="similarity">
    <text evidence="1">Belongs to the glycosyl hydrolase 18 family. Chitinase class II subfamily.</text>
</comment>
<keyword evidence="3 8" id="KW-0732">Signal</keyword>
<dbReference type="AlphaFoldDB" id="A0A814I0I7"/>
<evidence type="ECO:0000256" key="8">
    <source>
        <dbReference type="SAM" id="SignalP"/>
    </source>
</evidence>
<sequence length="554" mass="62741">MLKKLICLVLLFNYLNGEDIVCYTTNWSQYRPGLGKFVPENLDPFLCTHLIYSFAKLQNNKLAPYEWNDDSTDWSKGMYERTTDLKKTNPNLKILLAVGGWNMGSDPFIKIVTDDRIMNEFVDDSVTFLKSRKFDGLDLDWEYPAGYKNEFTKLVQRLRAKYTPQNLLLTAAVAAGKSNIDPSYDISRLAENLDFLNIMTYDYHGQWESFTGHNAPLYPRPSENGDQKLLNVDFTVNYYIQQGYPANKINLGLGTYGRSFTLFLSNSNNMGAITSGGGSAGQYTREAGFLAYYEICQFLSSGWTRRWSSEHQVPYAFNGNQWVGYDDMESLKIKVDYAKSKGLGGVMFWATDLDDFDGKFCNQGKYPLINGVKEYLNVNTNPSTLSSTQQQTGSGTSTTVTMVTTTPGVFTNPNTSQMCYNGEGYYPDYSTNCQKYYVCQLNGNNFNLYSFVCPPGLLFDKNLKIYEFSNIVGTDMSSISQTTVREHAKEVITIKLTKKSNCCKKGEDMAAQEFCEIKHVPLEVRVEPRQSMRNERGMAIEEWVCQNGSQECGA</sequence>
<feature type="domain" description="Chitin-binding type-2" evidence="9">
    <location>
        <begin position="416"/>
        <end position="460"/>
    </location>
</feature>
<keyword evidence="12" id="KW-1185">Reference proteome</keyword>
<organism evidence="11 12">
    <name type="scientific">Brachionus calyciflorus</name>
    <dbReference type="NCBI Taxonomy" id="104777"/>
    <lineage>
        <taxon>Eukaryota</taxon>
        <taxon>Metazoa</taxon>
        <taxon>Spiralia</taxon>
        <taxon>Gnathifera</taxon>
        <taxon>Rotifera</taxon>
        <taxon>Eurotatoria</taxon>
        <taxon>Monogononta</taxon>
        <taxon>Pseudotrocha</taxon>
        <taxon>Ploima</taxon>
        <taxon>Brachionidae</taxon>
        <taxon>Brachionus</taxon>
    </lineage>
</organism>
<protein>
    <recommendedName>
        <fullName evidence="13">Chitinase</fullName>
    </recommendedName>
</protein>
<evidence type="ECO:0000259" key="9">
    <source>
        <dbReference type="PROSITE" id="PS50940"/>
    </source>
</evidence>
<dbReference type="CDD" id="cd02872">
    <property type="entry name" value="GH18_chitolectin_chitotriosidase"/>
    <property type="match status" value="1"/>
</dbReference>
<evidence type="ECO:0000256" key="6">
    <source>
        <dbReference type="ARBA" id="ARBA00023295"/>
    </source>
</evidence>
<evidence type="ECO:0000313" key="12">
    <source>
        <dbReference type="Proteomes" id="UP000663879"/>
    </source>
</evidence>
<dbReference type="SMART" id="SM00636">
    <property type="entry name" value="Glyco_18"/>
    <property type="match status" value="1"/>
</dbReference>
<dbReference type="Pfam" id="PF00704">
    <property type="entry name" value="Glyco_hydro_18"/>
    <property type="match status" value="1"/>
</dbReference>
<dbReference type="InterPro" id="IPR029070">
    <property type="entry name" value="Chitinase_insertion_sf"/>
</dbReference>
<feature type="domain" description="GH18" evidence="10">
    <location>
        <begin position="18"/>
        <end position="379"/>
    </location>
</feature>
<name>A0A814I0I7_9BILA</name>
<dbReference type="InterPro" id="IPR036508">
    <property type="entry name" value="Chitin-bd_dom_sf"/>
</dbReference>
<comment type="caution">
    <text evidence="11">The sequence shown here is derived from an EMBL/GenBank/DDBJ whole genome shotgun (WGS) entry which is preliminary data.</text>
</comment>
<dbReference type="InterPro" id="IPR002557">
    <property type="entry name" value="Chitin-bd_dom"/>
</dbReference>
<dbReference type="GO" id="GO:0005975">
    <property type="term" value="P:carbohydrate metabolic process"/>
    <property type="evidence" value="ECO:0007669"/>
    <property type="project" value="InterPro"/>
</dbReference>
<evidence type="ECO:0000256" key="4">
    <source>
        <dbReference type="ARBA" id="ARBA00022801"/>
    </source>
</evidence>
<evidence type="ECO:0000256" key="1">
    <source>
        <dbReference type="ARBA" id="ARBA00009121"/>
    </source>
</evidence>
<evidence type="ECO:0000256" key="2">
    <source>
        <dbReference type="ARBA" id="ARBA00022669"/>
    </source>
</evidence>
<dbReference type="GO" id="GO:0004568">
    <property type="term" value="F:chitinase activity"/>
    <property type="evidence" value="ECO:0007669"/>
    <property type="project" value="UniProtKB-ARBA"/>
</dbReference>
<dbReference type="SUPFAM" id="SSF51445">
    <property type="entry name" value="(Trans)glycosidases"/>
    <property type="match status" value="1"/>
</dbReference>
<dbReference type="PROSITE" id="PS01095">
    <property type="entry name" value="GH18_1"/>
    <property type="match status" value="1"/>
</dbReference>
<gene>
    <name evidence="11" type="ORF">OXX778_LOCUS17111</name>
</gene>
<evidence type="ECO:0000256" key="3">
    <source>
        <dbReference type="ARBA" id="ARBA00022729"/>
    </source>
</evidence>
<dbReference type="InterPro" id="IPR011583">
    <property type="entry name" value="Chitinase_II/V-like_cat"/>
</dbReference>
<dbReference type="SUPFAM" id="SSF54556">
    <property type="entry name" value="Chitinase insertion domain"/>
    <property type="match status" value="1"/>
</dbReference>
<dbReference type="GO" id="GO:0008061">
    <property type="term" value="F:chitin binding"/>
    <property type="evidence" value="ECO:0007669"/>
    <property type="project" value="UniProtKB-KW"/>
</dbReference>
<keyword evidence="2" id="KW-0147">Chitin-binding</keyword>
<dbReference type="InterPro" id="IPR050314">
    <property type="entry name" value="Glycosyl_Hydrlase_18"/>
</dbReference>
<dbReference type="InterPro" id="IPR017853">
    <property type="entry name" value="GH"/>
</dbReference>